<dbReference type="PROSITE" id="PS51257">
    <property type="entry name" value="PROKAR_LIPOPROTEIN"/>
    <property type="match status" value="1"/>
</dbReference>
<sequence length="310" mass="36658">MTKRVLLFIVIFLTSFFLLSCNKESDNALKWKQAVINKNKIEAIKYAELVIKDKKLELPEKVYFNHFIRNGISEKYLFLKDFNGYDFDYWHSALTFNNIAKEISEKVDPKELVEYVKNKVIQKKNKKSRFLWPENILKDGEGLCDRSVWVLCELAFQKGYNTRVIYLYKPGSDSSFHTICELTKENRSFVVDTVNDRYVESVFEDLNNNKEKLNSLWPKSQIYHHCIDGAVSFVPVFPQAYLPKNKLLHETLLHVLKDECPVFGISPLERLNFYEQYLKEKKIKNDIPILFWHYPIKLLSAEIENFSNKK</sequence>
<evidence type="ECO:0008006" key="3">
    <source>
        <dbReference type="Google" id="ProtNLM"/>
    </source>
</evidence>
<comment type="caution">
    <text evidence="1">The sequence shown here is derived from an EMBL/GenBank/DDBJ whole genome shotgun (WGS) entry which is preliminary data.</text>
</comment>
<protein>
    <recommendedName>
        <fullName evidence="3">Transglutaminase-like domain-containing protein</fullName>
    </recommendedName>
</protein>
<evidence type="ECO:0000313" key="1">
    <source>
        <dbReference type="EMBL" id="PLX20056.1"/>
    </source>
</evidence>
<gene>
    <name evidence="1" type="ORF">C0601_00255</name>
</gene>
<dbReference type="AlphaFoldDB" id="A0A2N5ZMZ9"/>
<evidence type="ECO:0000313" key="2">
    <source>
        <dbReference type="Proteomes" id="UP000234857"/>
    </source>
</evidence>
<proteinExistence type="predicted"/>
<accession>A0A2N5ZMZ9</accession>
<dbReference type="EMBL" id="PKTG01000009">
    <property type="protein sequence ID" value="PLX20056.1"/>
    <property type="molecule type" value="Genomic_DNA"/>
</dbReference>
<reference evidence="1 2" key="1">
    <citation type="submission" date="2017-11" db="EMBL/GenBank/DDBJ databases">
        <title>Genome-resolved metagenomics identifies genetic mobility, metabolic interactions, and unexpected diversity in perchlorate-reducing communities.</title>
        <authorList>
            <person name="Barnum T.P."/>
            <person name="Figueroa I.A."/>
            <person name="Carlstrom C.I."/>
            <person name="Lucas L.N."/>
            <person name="Engelbrektson A.L."/>
            <person name="Coates J.D."/>
        </authorList>
    </citation>
    <scope>NUCLEOTIDE SEQUENCE [LARGE SCALE GENOMIC DNA]</scope>
    <source>
        <strain evidence="1">BM706</strain>
    </source>
</reference>
<dbReference type="Proteomes" id="UP000234857">
    <property type="component" value="Unassembled WGS sequence"/>
</dbReference>
<name>A0A2N5ZMZ9_MUIH1</name>
<organism evidence="1 2">
    <name type="scientific">Muiribacterium halophilum</name>
    <dbReference type="NCBI Taxonomy" id="2053465"/>
    <lineage>
        <taxon>Bacteria</taxon>
        <taxon>Candidatus Muiribacteriota</taxon>
        <taxon>Candidatus Muiribacteriia</taxon>
        <taxon>Candidatus Muiribacteriales</taxon>
        <taxon>Candidatus Muiribacteriaceae</taxon>
        <taxon>Candidatus Muiribacterium</taxon>
    </lineage>
</organism>